<dbReference type="Gene3D" id="2.70.98.10">
    <property type="match status" value="1"/>
</dbReference>
<dbReference type="STRING" id="1817883.A3G31_02480"/>
<dbReference type="SUPFAM" id="SSF88688">
    <property type="entry name" value="Families 57/38 glycoside transferase middle domain"/>
    <property type="match status" value="1"/>
</dbReference>
<comment type="similarity">
    <text evidence="1">Belongs to the glycosyl hydrolase 57 family.</text>
</comment>
<gene>
    <name evidence="6" type="ORF">A3G31_02480</name>
</gene>
<name>A0A1F7SPH2_9BACT</name>
<comment type="caution">
    <text evidence="6">The sequence shown here is derived from an EMBL/GenBank/DDBJ whole genome shotgun (WGS) entry which is preliminary data.</text>
</comment>
<dbReference type="InterPro" id="IPR052046">
    <property type="entry name" value="GH57_Enzymes"/>
</dbReference>
<dbReference type="InterPro" id="IPR015179">
    <property type="entry name" value="A-amylase/a-glucTrfase_C"/>
</dbReference>
<dbReference type="GO" id="GO:0003824">
    <property type="term" value="F:catalytic activity"/>
    <property type="evidence" value="ECO:0007669"/>
    <property type="project" value="InterPro"/>
</dbReference>
<dbReference type="CDD" id="cd10793">
    <property type="entry name" value="GH57N_TLGT_like"/>
    <property type="match status" value="1"/>
</dbReference>
<dbReference type="SUPFAM" id="SSF74650">
    <property type="entry name" value="Galactose mutarotase-like"/>
    <property type="match status" value="1"/>
</dbReference>
<dbReference type="Gene3D" id="3.20.110.20">
    <property type="match status" value="1"/>
</dbReference>
<dbReference type="GO" id="GO:0005975">
    <property type="term" value="P:carbohydrate metabolic process"/>
    <property type="evidence" value="ECO:0007669"/>
    <property type="project" value="InterPro"/>
</dbReference>
<dbReference type="InterPro" id="IPR015178">
    <property type="entry name" value="A-amylase/a-glucTrfase_central"/>
</dbReference>
<dbReference type="Pfam" id="PF09094">
    <property type="entry name" value="AmyA-A_glucT_m"/>
    <property type="match status" value="1"/>
</dbReference>
<proteinExistence type="inferred from homology"/>
<dbReference type="InterPro" id="IPR014718">
    <property type="entry name" value="GH-type_carb-bd"/>
</dbReference>
<dbReference type="Pfam" id="PF03065">
    <property type="entry name" value="Glyco_hydro_57"/>
    <property type="match status" value="1"/>
</dbReference>
<feature type="domain" description="Glycoside hydrolase family 57 N-terminal" evidence="3">
    <location>
        <begin position="10"/>
        <end position="270"/>
    </location>
</feature>
<dbReference type="InterPro" id="IPR011013">
    <property type="entry name" value="Gal_mutarotase_sf_dom"/>
</dbReference>
<evidence type="ECO:0008006" key="8">
    <source>
        <dbReference type="Google" id="ProtNLM"/>
    </source>
</evidence>
<dbReference type="GO" id="GO:0030246">
    <property type="term" value="F:carbohydrate binding"/>
    <property type="evidence" value="ECO:0007669"/>
    <property type="project" value="InterPro"/>
</dbReference>
<feature type="domain" description="Alpha-amylase/4-alpha-glucanotransferase central" evidence="4">
    <location>
        <begin position="313"/>
        <end position="393"/>
    </location>
</feature>
<reference evidence="6 7" key="1">
    <citation type="journal article" date="2016" name="Nat. Commun.">
        <title>Thousands of microbial genomes shed light on interconnected biogeochemical processes in an aquifer system.</title>
        <authorList>
            <person name="Anantharaman K."/>
            <person name="Brown C.T."/>
            <person name="Hug L.A."/>
            <person name="Sharon I."/>
            <person name="Castelle C.J."/>
            <person name="Probst A.J."/>
            <person name="Thomas B.C."/>
            <person name="Singh A."/>
            <person name="Wilkins M.J."/>
            <person name="Karaoz U."/>
            <person name="Brodie E.L."/>
            <person name="Williams K.H."/>
            <person name="Hubbard S.S."/>
            <person name="Banfield J.F."/>
        </authorList>
    </citation>
    <scope>NUCLEOTIDE SEQUENCE [LARGE SCALE GENOMIC DNA]</scope>
</reference>
<dbReference type="SUPFAM" id="SSF88713">
    <property type="entry name" value="Glycoside hydrolase/deacetylase"/>
    <property type="match status" value="1"/>
</dbReference>
<evidence type="ECO:0000256" key="1">
    <source>
        <dbReference type="ARBA" id="ARBA00006821"/>
    </source>
</evidence>
<evidence type="ECO:0000313" key="7">
    <source>
        <dbReference type="Proteomes" id="UP000178082"/>
    </source>
</evidence>
<dbReference type="EMBL" id="MGDI01000004">
    <property type="protein sequence ID" value="OGL55087.1"/>
    <property type="molecule type" value="Genomic_DNA"/>
</dbReference>
<dbReference type="Proteomes" id="UP000178082">
    <property type="component" value="Unassembled WGS sequence"/>
</dbReference>
<dbReference type="InterPro" id="IPR004300">
    <property type="entry name" value="Glyco_hydro_57_N"/>
</dbReference>
<dbReference type="Pfam" id="PF09095">
    <property type="entry name" value="AmyA-gluTrfs_C"/>
    <property type="match status" value="1"/>
</dbReference>
<dbReference type="InterPro" id="IPR011330">
    <property type="entry name" value="Glyco_hydro/deAcase_b/a-brl"/>
</dbReference>
<dbReference type="InterPro" id="IPR028995">
    <property type="entry name" value="Glyco_hydro_57/38_cen_sf"/>
</dbReference>
<evidence type="ECO:0000259" key="3">
    <source>
        <dbReference type="Pfam" id="PF03065"/>
    </source>
</evidence>
<protein>
    <recommendedName>
        <fullName evidence="8">4-alpha-glucanotransferase</fullName>
    </recommendedName>
</protein>
<evidence type="ECO:0000313" key="6">
    <source>
        <dbReference type="EMBL" id="OGL55087.1"/>
    </source>
</evidence>
<keyword evidence="2" id="KW-0119">Carbohydrate metabolism</keyword>
<accession>A0A1F7SPH2</accession>
<dbReference type="AlphaFoldDB" id="A0A1F7SPH2"/>
<organism evidence="6 7">
    <name type="scientific">Candidatus Schekmanbacteria bacterium RIFCSPLOWO2_12_FULL_38_15</name>
    <dbReference type="NCBI Taxonomy" id="1817883"/>
    <lineage>
        <taxon>Bacteria</taxon>
        <taxon>Candidatus Schekmaniibacteriota</taxon>
    </lineage>
</organism>
<evidence type="ECO:0000259" key="4">
    <source>
        <dbReference type="Pfam" id="PF09094"/>
    </source>
</evidence>
<evidence type="ECO:0000256" key="2">
    <source>
        <dbReference type="ARBA" id="ARBA00023277"/>
    </source>
</evidence>
<feature type="domain" description="Alpha-amylase/4-alpha-glucanotransferase C-terminal" evidence="5">
    <location>
        <begin position="411"/>
        <end position="704"/>
    </location>
</feature>
<dbReference type="PANTHER" id="PTHR36306:SF1">
    <property type="entry name" value="ALPHA-AMYLASE-RELATED"/>
    <property type="match status" value="1"/>
</dbReference>
<evidence type="ECO:0000259" key="5">
    <source>
        <dbReference type="Pfam" id="PF09095"/>
    </source>
</evidence>
<dbReference type="PANTHER" id="PTHR36306">
    <property type="entry name" value="ALPHA-AMYLASE-RELATED-RELATED"/>
    <property type="match status" value="1"/>
</dbReference>
<sequence length="712" mass="83086">MGKIHFSLAIHNHQPLGNFNEIFEISFNKSYLPFLEIVKSFPYIKLALHYSGILLDWIIKNHPDFAESLKLLISNGQIELLSGAFYEPILTSLNKADRLDQIKKMNDFIFENFKYTPKGLWLAERVWDSNIIESIADAGLEYAIVDDFHLISAGLRRQDTYGYFTTEEEGRNIALFPSNQTLRYLIPFHPPEQTINFLHNESNEQKDPLFFMGDDGEKFGIWPGTYHTVYEMRWLERFFNSLIENYNKIAIITPGEYLKSHPPVSQIYLPTCSYQEMMVWALPTPAQKKFRKIAKELQGREDLNEYLGFIKGGVWKNFFVKYAESNLIYRKMLHLSNRIRGFNFKSEKRKNEALDFLFQSQCNDAYWHGIFGGLYLPHLRSAIYSSLIKAEKILEEEIFGGKNFLNIESVDLDNDSKEELILKNKFLTLIIKPDKGGSLIEFDYKPRNFNLVNSLIRREEAYHDDLLNLEKHHGENSGSETKTIHETASQKESGLCEHLSYDWYQRNCLIDHFFDTSLTLDNLKKNLFREQGDFILNPYKYHFSKRVIDMDLTLEREGTVNKNFRVKVIKNINISINTKRITFTYKVINNSDSVLDTVFGTEFNFGLLGGNSPLHFFEIDTEGTPVRFNLASSGEIDKINSFRIINQWDKFFLAFQFTNSPKFWRFPIETVSNSESGFERIYQSSVLIFSWQISLNKGKAWETAFSLNLSEI</sequence>